<gene>
    <name evidence="5" type="ORF">ENC19_22150</name>
</gene>
<dbReference type="AlphaFoldDB" id="A0A6M1LA77"/>
<dbReference type="PANTHER" id="PTHR13078">
    <property type="entry name" value="PEROXISOMAL MULTIFUNCTIONAL ENZYME TYPE 2-RELATED"/>
    <property type="match status" value="1"/>
</dbReference>
<accession>A0A6M1LA77</accession>
<feature type="compositionally biased region" description="Basic and acidic residues" evidence="2">
    <location>
        <begin position="74"/>
        <end position="89"/>
    </location>
</feature>
<dbReference type="Pfam" id="PF01575">
    <property type="entry name" value="MaoC_dehydratas"/>
    <property type="match status" value="1"/>
</dbReference>
<evidence type="ECO:0000256" key="1">
    <source>
        <dbReference type="ARBA" id="ARBA00005254"/>
    </source>
</evidence>
<sequence>MATPDFSGSYCGLGCLIWDATVRRFTTSRLSANGLSTQTVARFGRAAPARLPRIEETPTVECLNNPVDAANPKSRPERTPPDLVTERVGRAKAARVRSPNCYPRTTTERAWTVSDTILYALGVGAGQADPTDELRFTTENSTGHRPAALPTFATLLAAEPPRLGEPAVVRHAGETLTLHRPLPPAGQARVTATVTGVYDQTSGALVHHRSEIHGIDGAPLATVERAMFVIGAGGFGGPRAPVTAGQRPAGQPDHTAHHRIRADQALLYRLSGDRNPLHADPAVARAAGLPGPVLHGLCTYGFAARTLLHAVADGDPDLIHRISARFSAPLFPGDTLTVLVWRRPGGALFQAVDGQGRLVLDRGVLELHRRPA</sequence>
<feature type="domain" description="MaoC-like" evidence="3">
    <location>
        <begin position="247"/>
        <end position="356"/>
    </location>
</feature>
<comment type="caution">
    <text evidence="5">The sequence shown here is derived from an EMBL/GenBank/DDBJ whole genome shotgun (WGS) entry which is preliminary data.</text>
</comment>
<organism evidence="5 6">
    <name type="scientific">Verrucosispora sioxanthis</name>
    <dbReference type="NCBI Taxonomy" id="2499994"/>
    <lineage>
        <taxon>Bacteria</taxon>
        <taxon>Bacillati</taxon>
        <taxon>Actinomycetota</taxon>
        <taxon>Actinomycetes</taxon>
        <taxon>Micromonosporales</taxon>
        <taxon>Micromonosporaceae</taxon>
        <taxon>Micromonospora</taxon>
    </lineage>
</organism>
<name>A0A6M1LA77_9ACTN</name>
<evidence type="ECO:0000313" key="5">
    <source>
        <dbReference type="EMBL" id="NGM15156.1"/>
    </source>
</evidence>
<dbReference type="GO" id="GO:0006635">
    <property type="term" value="P:fatty acid beta-oxidation"/>
    <property type="evidence" value="ECO:0007669"/>
    <property type="project" value="TreeGrafter"/>
</dbReference>
<dbReference type="GO" id="GO:0044594">
    <property type="term" value="F:17-beta-hydroxysteroid dehydrogenase (NAD+) activity"/>
    <property type="evidence" value="ECO:0007669"/>
    <property type="project" value="TreeGrafter"/>
</dbReference>
<dbReference type="Gene3D" id="3.10.129.10">
    <property type="entry name" value="Hotdog Thioesterase"/>
    <property type="match status" value="1"/>
</dbReference>
<evidence type="ECO:0000259" key="4">
    <source>
        <dbReference type="Pfam" id="PF22622"/>
    </source>
</evidence>
<protein>
    <submittedName>
        <fullName evidence="5">MaoC family protein</fullName>
    </submittedName>
</protein>
<dbReference type="GO" id="GO:0003857">
    <property type="term" value="F:(3S)-3-hydroxyacyl-CoA dehydrogenase (NAD+) activity"/>
    <property type="evidence" value="ECO:0007669"/>
    <property type="project" value="TreeGrafter"/>
</dbReference>
<evidence type="ECO:0000259" key="3">
    <source>
        <dbReference type="Pfam" id="PF01575"/>
    </source>
</evidence>
<dbReference type="InterPro" id="IPR002539">
    <property type="entry name" value="MaoC-like_dom"/>
</dbReference>
<proteinExistence type="inferred from homology"/>
<dbReference type="EMBL" id="SAIY01000008">
    <property type="protein sequence ID" value="NGM15156.1"/>
    <property type="molecule type" value="Genomic_DNA"/>
</dbReference>
<keyword evidence="6" id="KW-1185">Reference proteome</keyword>
<dbReference type="InterPro" id="IPR054357">
    <property type="entry name" value="MFE-2_N"/>
</dbReference>
<feature type="region of interest" description="Disordered" evidence="2">
    <location>
        <begin position="64"/>
        <end position="90"/>
    </location>
</feature>
<evidence type="ECO:0000256" key="2">
    <source>
        <dbReference type="SAM" id="MobiDB-lite"/>
    </source>
</evidence>
<dbReference type="Pfam" id="PF22622">
    <property type="entry name" value="MFE-2_hydrat-2_N"/>
    <property type="match status" value="1"/>
</dbReference>
<dbReference type="GO" id="GO:0004300">
    <property type="term" value="F:enoyl-CoA hydratase activity"/>
    <property type="evidence" value="ECO:0007669"/>
    <property type="project" value="TreeGrafter"/>
</dbReference>
<dbReference type="CDD" id="cd03448">
    <property type="entry name" value="HDE_HSD"/>
    <property type="match status" value="1"/>
</dbReference>
<evidence type="ECO:0000313" key="6">
    <source>
        <dbReference type="Proteomes" id="UP000478148"/>
    </source>
</evidence>
<reference evidence="5 6" key="1">
    <citation type="submission" date="2020-02" db="EMBL/GenBank/DDBJ databases">
        <title>Draft Genome Sequence of Verrucosispora sp. Strain CWR15, Isolated from Gulf of Mexico Sponge.</title>
        <authorList>
            <person name="Kennedy S.J."/>
            <person name="Cella E."/>
            <person name="Azarian T."/>
            <person name="Baker B.J."/>
            <person name="Shaw L.N."/>
        </authorList>
    </citation>
    <scope>NUCLEOTIDE SEQUENCE [LARGE SCALE GENOMIC DNA]</scope>
    <source>
        <strain evidence="5 6">CWR15</strain>
    </source>
</reference>
<dbReference type="PANTHER" id="PTHR13078:SF56">
    <property type="entry name" value="PEROXISOMAL MULTIFUNCTIONAL ENZYME TYPE 2"/>
    <property type="match status" value="1"/>
</dbReference>
<feature type="domain" description="Peroxisomal multifunctional enzyme type 2-like N-terminal" evidence="4">
    <location>
        <begin position="111"/>
        <end position="231"/>
    </location>
</feature>
<dbReference type="SUPFAM" id="SSF54637">
    <property type="entry name" value="Thioesterase/thiol ester dehydrase-isomerase"/>
    <property type="match status" value="2"/>
</dbReference>
<dbReference type="Proteomes" id="UP000478148">
    <property type="component" value="Unassembled WGS sequence"/>
</dbReference>
<dbReference type="InterPro" id="IPR029069">
    <property type="entry name" value="HotDog_dom_sf"/>
</dbReference>
<comment type="similarity">
    <text evidence="1">Belongs to the enoyl-CoA hydratase/isomerase family.</text>
</comment>